<dbReference type="Proteomes" id="UP000675379">
    <property type="component" value="Unassembled WGS sequence"/>
</dbReference>
<dbReference type="RefSeq" id="WP_211801068.1">
    <property type="nucleotide sequence ID" value="NZ_JAGSCS010000008.1"/>
</dbReference>
<dbReference type="AlphaFoldDB" id="A0A941CR31"/>
<dbReference type="Pfam" id="PF13483">
    <property type="entry name" value="Lactamase_B_3"/>
    <property type="match status" value="1"/>
</dbReference>
<dbReference type="Gene3D" id="3.60.15.10">
    <property type="entry name" value="Ribonuclease Z/Hydroxyacylglutathione hydrolase-like"/>
    <property type="match status" value="1"/>
</dbReference>
<protein>
    <submittedName>
        <fullName evidence="1">MBL fold metallo-hydrolase</fullName>
    </submittedName>
</protein>
<accession>A0A941CR31</accession>
<dbReference type="EMBL" id="JAGSCS010000008">
    <property type="protein sequence ID" value="MBR0576233.1"/>
    <property type="molecule type" value="Genomic_DNA"/>
</dbReference>
<reference evidence="1" key="1">
    <citation type="submission" date="2021-04" db="EMBL/GenBank/DDBJ databases">
        <title>Proteiniclasticum sedimins sp. nov., an obligate anaerobic bacterium isolated from anaerobic sludge.</title>
        <authorList>
            <person name="Liu J."/>
        </authorList>
    </citation>
    <scope>NUCLEOTIDE SEQUENCE</scope>
    <source>
        <strain evidence="1">BAD-10</strain>
    </source>
</reference>
<proteinExistence type="predicted"/>
<name>A0A941CR31_9CLOT</name>
<evidence type="ECO:0000313" key="1">
    <source>
        <dbReference type="EMBL" id="MBR0576233.1"/>
    </source>
</evidence>
<dbReference type="SUPFAM" id="SSF56281">
    <property type="entry name" value="Metallo-hydrolase/oxidoreductase"/>
    <property type="match status" value="1"/>
</dbReference>
<dbReference type="InterPro" id="IPR036866">
    <property type="entry name" value="RibonucZ/Hydroxyglut_hydro"/>
</dbReference>
<keyword evidence="2" id="KW-1185">Reference proteome</keyword>
<evidence type="ECO:0000313" key="2">
    <source>
        <dbReference type="Proteomes" id="UP000675379"/>
    </source>
</evidence>
<dbReference type="PANTHER" id="PTHR39189">
    <property type="entry name" value="UPF0173 METAL-DEPENDENT HYDROLASE YTKL"/>
    <property type="match status" value="1"/>
</dbReference>
<sequence length="212" mass="23478">MKEKLRIKGLGHSAFKITLSDYHVVIDPYGDHKVPGLLPLRVDAHAVYATHGHGDHHFLEAVTLLAEAPPSPWTLTRIPSAHDGVGGKLRGMNDILLFEGGGWRIAHLGDLGEMLSEEKRAMLRHLDVLMIPVGGFFTLGPQEALELLEALHPRIVVPMHYREGELGYEELEELTSFLQFCPEVKHYPTGEILLDEDTPDQTAVLAYVPGSV</sequence>
<comment type="caution">
    <text evidence="1">The sequence shown here is derived from an EMBL/GenBank/DDBJ whole genome shotgun (WGS) entry which is preliminary data.</text>
</comment>
<dbReference type="PANTHER" id="PTHR39189:SF1">
    <property type="entry name" value="UPF0173 METAL-DEPENDENT HYDROLASE YTKL"/>
    <property type="match status" value="1"/>
</dbReference>
<organism evidence="1 2">
    <name type="scientific">Proteiniclasticum sediminis</name>
    <dbReference type="NCBI Taxonomy" id="2804028"/>
    <lineage>
        <taxon>Bacteria</taxon>
        <taxon>Bacillati</taxon>
        <taxon>Bacillota</taxon>
        <taxon>Clostridia</taxon>
        <taxon>Eubacteriales</taxon>
        <taxon>Clostridiaceae</taxon>
        <taxon>Proteiniclasticum</taxon>
    </lineage>
</organism>
<gene>
    <name evidence="1" type="ORF">KCG48_07735</name>
</gene>